<gene>
    <name evidence="3" type="ORF">NIES2119_29070</name>
</gene>
<dbReference type="Pfam" id="PF13699">
    <property type="entry name" value="eCIS_core"/>
    <property type="match status" value="1"/>
</dbReference>
<reference evidence="3 4" key="1">
    <citation type="submission" date="2016-11" db="EMBL/GenBank/DDBJ databases">
        <title>Draft Genome Sequences of Nine Cyanobacterial Strains from Diverse Habitats.</title>
        <authorList>
            <person name="Zhu T."/>
            <person name="Hou S."/>
            <person name="Lu X."/>
            <person name="Hess W.R."/>
        </authorList>
    </citation>
    <scope>NUCLEOTIDE SEQUENCE [LARGE SCALE GENOMIC DNA]</scope>
    <source>
        <strain evidence="3 4">IAM M-71</strain>
    </source>
</reference>
<dbReference type="STRING" id="454136.NIES2119_29070"/>
<accession>A0A1U7I4Y4</accession>
<evidence type="ECO:0000256" key="1">
    <source>
        <dbReference type="SAM" id="MobiDB-lite"/>
    </source>
</evidence>
<dbReference type="Proteomes" id="UP000185860">
    <property type="component" value="Unassembled WGS sequence"/>
</dbReference>
<dbReference type="RefSeq" id="WP_073596977.1">
    <property type="nucleotide sequence ID" value="NZ_MRCE01000052.1"/>
</dbReference>
<evidence type="ECO:0000259" key="2">
    <source>
        <dbReference type="Pfam" id="PF13699"/>
    </source>
</evidence>
<sequence length="221" mass="23701">MSIRQRIYKKAEVSTTKASRSQKFQMRQFATPTQPQQVSLQGQLSLQSQSNLLGRMRVFPRATVQPKITIGAPNDKYEQEADRMADAVMNMSAHSANAGANQPLAAAVTPVAATDSGSAQTAPEGKASAASSGQESQLKLDDSGGSPLPQDVRSFMEQRFGADFSHVRVHTDSNAVQMNKQLSSHAFTYGSHIYYGSGKAPGNDHLTAHELTHVIQQTGGG</sequence>
<evidence type="ECO:0000313" key="3">
    <source>
        <dbReference type="EMBL" id="OKH31265.1"/>
    </source>
</evidence>
<feature type="domain" description="eCIS core" evidence="2">
    <location>
        <begin position="147"/>
        <end position="220"/>
    </location>
</feature>
<dbReference type="OrthoDB" id="468501at2"/>
<organism evidence="3 4">
    <name type="scientific">[Phormidium ambiguum] IAM M-71</name>
    <dbReference type="NCBI Taxonomy" id="454136"/>
    <lineage>
        <taxon>Bacteria</taxon>
        <taxon>Bacillati</taxon>
        <taxon>Cyanobacteriota</taxon>
        <taxon>Cyanophyceae</taxon>
        <taxon>Oscillatoriophycideae</taxon>
        <taxon>Aerosakkonematales</taxon>
        <taxon>Aerosakkonemataceae</taxon>
        <taxon>Floridanema</taxon>
    </lineage>
</organism>
<dbReference type="InterPro" id="IPR025295">
    <property type="entry name" value="eCIS_core_dom"/>
</dbReference>
<name>A0A1U7I4Y4_9CYAN</name>
<comment type="caution">
    <text evidence="3">The sequence shown here is derived from an EMBL/GenBank/DDBJ whole genome shotgun (WGS) entry which is preliminary data.</text>
</comment>
<protein>
    <recommendedName>
        <fullName evidence="2">eCIS core domain-containing protein</fullName>
    </recommendedName>
</protein>
<dbReference type="AlphaFoldDB" id="A0A1U7I4Y4"/>
<feature type="region of interest" description="Disordered" evidence="1">
    <location>
        <begin position="111"/>
        <end position="150"/>
    </location>
</feature>
<dbReference type="EMBL" id="MRCE01000052">
    <property type="protein sequence ID" value="OKH31265.1"/>
    <property type="molecule type" value="Genomic_DNA"/>
</dbReference>
<proteinExistence type="predicted"/>
<evidence type="ECO:0000313" key="4">
    <source>
        <dbReference type="Proteomes" id="UP000185860"/>
    </source>
</evidence>